<dbReference type="InterPro" id="IPR036318">
    <property type="entry name" value="FAD-bd_PCMH-like_sf"/>
</dbReference>
<dbReference type="InterPro" id="IPR050416">
    <property type="entry name" value="FAD-linked_Oxidoreductase"/>
</dbReference>
<keyword evidence="8" id="KW-1185">Reference proteome</keyword>
<feature type="chain" id="PRO_5041982853" description="FAD-binding PCMH-type domain-containing protein" evidence="5">
    <location>
        <begin position="20"/>
        <end position="542"/>
    </location>
</feature>
<dbReference type="InterPro" id="IPR016169">
    <property type="entry name" value="FAD-bd_PCMH_sub2"/>
</dbReference>
<feature type="domain" description="FAD-binding PCMH-type" evidence="6">
    <location>
        <begin position="52"/>
        <end position="243"/>
    </location>
</feature>
<evidence type="ECO:0000256" key="2">
    <source>
        <dbReference type="ARBA" id="ARBA00022630"/>
    </source>
</evidence>
<dbReference type="PANTHER" id="PTHR42973:SF53">
    <property type="entry name" value="FAD-BINDING PCMH-TYPE DOMAIN-CONTAINING PROTEIN-RELATED"/>
    <property type="match status" value="1"/>
</dbReference>
<dbReference type="GO" id="GO:0071949">
    <property type="term" value="F:FAD binding"/>
    <property type="evidence" value="ECO:0007669"/>
    <property type="project" value="InterPro"/>
</dbReference>
<dbReference type="InterPro" id="IPR016166">
    <property type="entry name" value="FAD-bd_PCMH"/>
</dbReference>
<feature type="signal peptide" evidence="5">
    <location>
        <begin position="1"/>
        <end position="19"/>
    </location>
</feature>
<dbReference type="PROSITE" id="PS51387">
    <property type="entry name" value="FAD_PCMH"/>
    <property type="match status" value="1"/>
</dbReference>
<protein>
    <recommendedName>
        <fullName evidence="6">FAD-binding PCMH-type domain-containing protein</fullName>
    </recommendedName>
</protein>
<reference evidence="7" key="1">
    <citation type="submission" date="2023-06" db="EMBL/GenBank/DDBJ databases">
        <title>Draft genome of Marssonina rosae.</title>
        <authorList>
            <person name="Cheng Q."/>
        </authorList>
    </citation>
    <scope>NUCLEOTIDE SEQUENCE</scope>
    <source>
        <strain evidence="7">R4</strain>
    </source>
</reference>
<dbReference type="PANTHER" id="PTHR42973">
    <property type="entry name" value="BINDING OXIDOREDUCTASE, PUTATIVE (AFU_ORTHOLOGUE AFUA_1G17690)-RELATED"/>
    <property type="match status" value="1"/>
</dbReference>
<keyword evidence="3" id="KW-0274">FAD</keyword>
<evidence type="ECO:0000256" key="4">
    <source>
        <dbReference type="ARBA" id="ARBA00023002"/>
    </source>
</evidence>
<evidence type="ECO:0000313" key="7">
    <source>
        <dbReference type="EMBL" id="KAK2629020.1"/>
    </source>
</evidence>
<dbReference type="Gene3D" id="3.30.465.10">
    <property type="match status" value="1"/>
</dbReference>
<sequence>MFATLTHIVFAAVISATSAGSLGIRQDIAATTGLTARDTGCTLLSTALSTKVFYANSTVYAPDSARDVALAITLLKETNGSFAVRGGGHMGIAGSNNINNGVLMVMSNLTTLHLSSDQSVLSLGRILRLITCDSVSTKYPWLTGPAYDWGQVYKYLANYNLTVPGGRLSPVGVPGLLLAGGINFYGNQRGWSADNIITYEVVLASGRIVYASQDSHSDLFWALKGGSSNFGIVTRFDLRTLPSRRVWAGIYSVAHEDLPAFLAATAAYAANITDPLSHIIPASIAVGRDPVSATGAAILFYDSDTVSSPECFKPFFAIPSVASTMAFKTLAEFADETGTAVVSGINDLFAAGTLTATTEEEILAGVNITHTIFYERLPLLYSQVPAANISITEIDWQPIGRRERLSISARRSFGYWKGADSVKWMDATAAAGGNALGLDPSQIYIAWAQVVEWIGADYDAACLDWARETTAAIQAATQAAGLSASFTYMGDAASFQTDGFYAGYGAANQAELLRISRKYDPFRLFQVSAAWGEEEGGLSDVG</sequence>
<organism evidence="7 8">
    <name type="scientific">Diplocarpon rosae</name>
    <dbReference type="NCBI Taxonomy" id="946125"/>
    <lineage>
        <taxon>Eukaryota</taxon>
        <taxon>Fungi</taxon>
        <taxon>Dikarya</taxon>
        <taxon>Ascomycota</taxon>
        <taxon>Pezizomycotina</taxon>
        <taxon>Leotiomycetes</taxon>
        <taxon>Helotiales</taxon>
        <taxon>Drepanopezizaceae</taxon>
        <taxon>Diplocarpon</taxon>
    </lineage>
</organism>
<evidence type="ECO:0000313" key="8">
    <source>
        <dbReference type="Proteomes" id="UP001285354"/>
    </source>
</evidence>
<evidence type="ECO:0000256" key="3">
    <source>
        <dbReference type="ARBA" id="ARBA00022827"/>
    </source>
</evidence>
<dbReference type="Pfam" id="PF01565">
    <property type="entry name" value="FAD_binding_4"/>
    <property type="match status" value="1"/>
</dbReference>
<dbReference type="InterPro" id="IPR006094">
    <property type="entry name" value="Oxid_FAD_bind_N"/>
</dbReference>
<evidence type="ECO:0000256" key="5">
    <source>
        <dbReference type="SAM" id="SignalP"/>
    </source>
</evidence>
<keyword evidence="2" id="KW-0285">Flavoprotein</keyword>
<dbReference type="EMBL" id="JAUBYV010000002">
    <property type="protein sequence ID" value="KAK2629020.1"/>
    <property type="molecule type" value="Genomic_DNA"/>
</dbReference>
<proteinExistence type="inferred from homology"/>
<dbReference type="SUPFAM" id="SSF56176">
    <property type="entry name" value="FAD-binding/transporter-associated domain-like"/>
    <property type="match status" value="1"/>
</dbReference>
<gene>
    <name evidence="7" type="ORF">QTJ16_002123</name>
</gene>
<dbReference type="GO" id="GO:0016491">
    <property type="term" value="F:oxidoreductase activity"/>
    <property type="evidence" value="ECO:0007669"/>
    <property type="project" value="UniProtKB-KW"/>
</dbReference>
<keyword evidence="5" id="KW-0732">Signal</keyword>
<comment type="similarity">
    <text evidence="1">Belongs to the oxygen-dependent FAD-linked oxidoreductase family.</text>
</comment>
<name>A0AAD9T454_9HELO</name>
<keyword evidence="4" id="KW-0560">Oxidoreductase</keyword>
<dbReference type="AlphaFoldDB" id="A0AAD9T454"/>
<dbReference type="Proteomes" id="UP001285354">
    <property type="component" value="Unassembled WGS sequence"/>
</dbReference>
<accession>A0AAD9T454</accession>
<comment type="caution">
    <text evidence="7">The sequence shown here is derived from an EMBL/GenBank/DDBJ whole genome shotgun (WGS) entry which is preliminary data.</text>
</comment>
<evidence type="ECO:0000256" key="1">
    <source>
        <dbReference type="ARBA" id="ARBA00005466"/>
    </source>
</evidence>
<evidence type="ECO:0000259" key="6">
    <source>
        <dbReference type="PROSITE" id="PS51387"/>
    </source>
</evidence>